<dbReference type="CDD" id="cd02440">
    <property type="entry name" value="AdoMet_MTases"/>
    <property type="match status" value="1"/>
</dbReference>
<organism evidence="2 3">
    <name type="scientific">Seongchinamella sediminis</name>
    <dbReference type="NCBI Taxonomy" id="2283635"/>
    <lineage>
        <taxon>Bacteria</taxon>
        <taxon>Pseudomonadati</taxon>
        <taxon>Pseudomonadota</taxon>
        <taxon>Gammaproteobacteria</taxon>
        <taxon>Cellvibrionales</taxon>
        <taxon>Halieaceae</taxon>
        <taxon>Seongchinamella</taxon>
    </lineage>
</organism>
<dbReference type="InterPro" id="IPR050508">
    <property type="entry name" value="Methyltransf_Superfamily"/>
</dbReference>
<dbReference type="Proteomes" id="UP000265509">
    <property type="component" value="Unassembled WGS sequence"/>
</dbReference>
<dbReference type="OrthoDB" id="5974463at2"/>
<dbReference type="SUPFAM" id="SSF53335">
    <property type="entry name" value="S-adenosyl-L-methionine-dependent methyltransferases"/>
    <property type="match status" value="1"/>
</dbReference>
<proteinExistence type="predicted"/>
<evidence type="ECO:0000313" key="2">
    <source>
        <dbReference type="EMBL" id="RLQ22156.1"/>
    </source>
</evidence>
<keyword evidence="2" id="KW-0489">Methyltransferase</keyword>
<comment type="caution">
    <text evidence="2">The sequence shown here is derived from an EMBL/GenBank/DDBJ whole genome shotgun (WGS) entry which is preliminary data.</text>
</comment>
<reference evidence="2 3" key="1">
    <citation type="submission" date="2018-07" db="EMBL/GenBank/DDBJ databases">
        <title>Halioglobus sp. genome submission.</title>
        <authorList>
            <person name="Ye M.-Q."/>
            <person name="Du Z.-J."/>
        </authorList>
    </citation>
    <scope>NUCLEOTIDE SEQUENCE [LARGE SCALE GENOMIC DNA]</scope>
    <source>
        <strain evidence="2 3">U0301</strain>
    </source>
</reference>
<keyword evidence="2" id="KW-0808">Transferase</keyword>
<dbReference type="InterPro" id="IPR041698">
    <property type="entry name" value="Methyltransf_25"/>
</dbReference>
<dbReference type="GO" id="GO:0008168">
    <property type="term" value="F:methyltransferase activity"/>
    <property type="evidence" value="ECO:0007669"/>
    <property type="project" value="UniProtKB-KW"/>
</dbReference>
<dbReference type="Gene3D" id="3.40.50.150">
    <property type="entry name" value="Vaccinia Virus protein VP39"/>
    <property type="match status" value="1"/>
</dbReference>
<accession>A0A3L7DY86</accession>
<evidence type="ECO:0000313" key="3">
    <source>
        <dbReference type="Proteomes" id="UP000265509"/>
    </source>
</evidence>
<evidence type="ECO:0000259" key="1">
    <source>
        <dbReference type="Pfam" id="PF13649"/>
    </source>
</evidence>
<gene>
    <name evidence="2" type="ORF">DWB85_09490</name>
</gene>
<name>A0A3L7DY86_9GAMM</name>
<dbReference type="GO" id="GO:0032259">
    <property type="term" value="P:methylation"/>
    <property type="evidence" value="ECO:0007669"/>
    <property type="project" value="UniProtKB-KW"/>
</dbReference>
<dbReference type="Pfam" id="PF13649">
    <property type="entry name" value="Methyltransf_25"/>
    <property type="match status" value="1"/>
</dbReference>
<keyword evidence="3" id="KW-1185">Reference proteome</keyword>
<dbReference type="RefSeq" id="WP_117954003.1">
    <property type="nucleotide sequence ID" value="NZ_QRAN01000008.1"/>
</dbReference>
<protein>
    <submittedName>
        <fullName evidence="2">Methyltransferase domain-containing protein</fullName>
    </submittedName>
</protein>
<dbReference type="PANTHER" id="PTHR42912">
    <property type="entry name" value="METHYLTRANSFERASE"/>
    <property type="match status" value="1"/>
</dbReference>
<dbReference type="AlphaFoldDB" id="A0A3L7DY86"/>
<sequence length="326" mass="35055">MTDTQARSLPQSSGWDTYWRGMQGNPAHAAGGTREPVLEDFWQGLFGERIPAAGCSVLELACGSGAVAAIAAKTRPRARLFCSDISPSALALARASLPAATFAASHGRQLPFPDQAFDLVVSQFGIEYAGLEALPEAARTVAPGGCLAVVLHLREGGIYRDYSRNREVIQALRDTGITGRAGEAFAAGFDLVEGRGTEAQFHAAEGRFKSAVRALESLFGQYGTSVADGLPGQIYQDIAHMYPRLRAYQRQDISNWLGAIGAELDAYEGRLSSMLASALGEVEVNDFIADCELKGLQLRRREQLLLGAPASPSGWILVLQRQCRLR</sequence>
<dbReference type="EMBL" id="QRAN01000008">
    <property type="protein sequence ID" value="RLQ22156.1"/>
    <property type="molecule type" value="Genomic_DNA"/>
</dbReference>
<feature type="domain" description="Methyltransferase" evidence="1">
    <location>
        <begin position="57"/>
        <end position="145"/>
    </location>
</feature>
<dbReference type="InterPro" id="IPR029063">
    <property type="entry name" value="SAM-dependent_MTases_sf"/>
</dbReference>